<dbReference type="GO" id="GO:0003677">
    <property type="term" value="F:DNA binding"/>
    <property type="evidence" value="ECO:0007669"/>
    <property type="project" value="UniProtKB-KW"/>
</dbReference>
<keyword evidence="2" id="KW-0805">Transcription regulation</keyword>
<dbReference type="PANTHER" id="PTHR15284:SF0">
    <property type="entry name" value="GH23983P"/>
    <property type="match status" value="1"/>
</dbReference>
<dbReference type="AlphaFoldDB" id="A0A9D3SFB0"/>
<dbReference type="Gene3D" id="1.20.5.170">
    <property type="match status" value="1"/>
</dbReference>
<dbReference type="GO" id="GO:0005634">
    <property type="term" value="C:nucleus"/>
    <property type="evidence" value="ECO:0007669"/>
    <property type="project" value="TreeGrafter"/>
</dbReference>
<dbReference type="InterPro" id="IPR047229">
    <property type="entry name" value="NFIL3-like"/>
</dbReference>
<comment type="caution">
    <text evidence="7">The sequence shown here is derived from an EMBL/GenBank/DDBJ whole genome shotgun (WGS) entry which is preliminary data.</text>
</comment>
<dbReference type="InterPro" id="IPR046347">
    <property type="entry name" value="bZIP_sf"/>
</dbReference>
<dbReference type="SUPFAM" id="SSF57959">
    <property type="entry name" value="Leucine zipper domain"/>
    <property type="match status" value="1"/>
</dbReference>
<dbReference type="PANTHER" id="PTHR15284">
    <property type="entry name" value="NUCLEAR FACTOR INTERLEUKIN-3-REGULATED PROTEIN"/>
    <property type="match status" value="1"/>
</dbReference>
<feature type="domain" description="BZIP" evidence="6">
    <location>
        <begin position="50"/>
        <end position="100"/>
    </location>
</feature>
<organism evidence="7 8">
    <name type="scientific">Hemibagrus wyckioides</name>
    <dbReference type="NCBI Taxonomy" id="337641"/>
    <lineage>
        <taxon>Eukaryota</taxon>
        <taxon>Metazoa</taxon>
        <taxon>Chordata</taxon>
        <taxon>Craniata</taxon>
        <taxon>Vertebrata</taxon>
        <taxon>Euteleostomi</taxon>
        <taxon>Actinopterygii</taxon>
        <taxon>Neopterygii</taxon>
        <taxon>Teleostei</taxon>
        <taxon>Ostariophysi</taxon>
        <taxon>Siluriformes</taxon>
        <taxon>Bagridae</taxon>
        <taxon>Hemibagrus</taxon>
    </lineage>
</organism>
<keyword evidence="8" id="KW-1185">Reference proteome</keyword>
<evidence type="ECO:0000256" key="4">
    <source>
        <dbReference type="ARBA" id="ARBA00023163"/>
    </source>
</evidence>
<dbReference type="PROSITE" id="PS50217">
    <property type="entry name" value="BZIP"/>
    <property type="match status" value="1"/>
</dbReference>
<evidence type="ECO:0000256" key="1">
    <source>
        <dbReference type="ARBA" id="ARBA00006079"/>
    </source>
</evidence>
<evidence type="ECO:0000313" key="8">
    <source>
        <dbReference type="Proteomes" id="UP000824219"/>
    </source>
</evidence>
<dbReference type="SMART" id="SM00338">
    <property type="entry name" value="BRLZ"/>
    <property type="match status" value="1"/>
</dbReference>
<dbReference type="GO" id="GO:0003700">
    <property type="term" value="F:DNA-binding transcription factor activity"/>
    <property type="evidence" value="ECO:0007669"/>
    <property type="project" value="InterPro"/>
</dbReference>
<evidence type="ECO:0000313" key="7">
    <source>
        <dbReference type="EMBL" id="KAG7322236.1"/>
    </source>
</evidence>
<dbReference type="Proteomes" id="UP000824219">
    <property type="component" value="Linkage Group LG16"/>
</dbReference>
<name>A0A9D3SFB0_9TELE</name>
<keyword evidence="3" id="KW-0238">DNA-binding</keyword>
<dbReference type="PROSITE" id="PS00036">
    <property type="entry name" value="BZIP_BASIC"/>
    <property type="match status" value="1"/>
</dbReference>
<dbReference type="OrthoDB" id="6151507at2759"/>
<evidence type="ECO:0000256" key="5">
    <source>
        <dbReference type="ARBA" id="ARBA00023242"/>
    </source>
</evidence>
<dbReference type="InterPro" id="IPR004827">
    <property type="entry name" value="bZIP"/>
</dbReference>
<reference evidence="7 8" key="1">
    <citation type="submission" date="2021-06" db="EMBL/GenBank/DDBJ databases">
        <title>Chromosome-level genome assembly of the red-tail catfish (Hemibagrus wyckioides).</title>
        <authorList>
            <person name="Shao F."/>
        </authorList>
    </citation>
    <scope>NUCLEOTIDE SEQUENCE [LARGE SCALE GENOMIC DNA]</scope>
    <source>
        <strain evidence="7">EC202008001</strain>
        <tissue evidence="7">Blood</tissue>
    </source>
</reference>
<comment type="similarity">
    <text evidence="1">Belongs to the bZIP family. NFIL3 subfamily.</text>
</comment>
<evidence type="ECO:0000256" key="2">
    <source>
        <dbReference type="ARBA" id="ARBA00023015"/>
    </source>
</evidence>
<accession>A0A9D3SFB0</accession>
<dbReference type="FunFam" id="1.20.5.170:FF:000025">
    <property type="entry name" value="nuclear factor interleukin-3-regulated protein-like"/>
    <property type="match status" value="1"/>
</dbReference>
<keyword evidence="4" id="KW-0804">Transcription</keyword>
<gene>
    <name evidence="7" type="ORF">KOW79_013582</name>
</gene>
<dbReference type="GO" id="GO:0007623">
    <property type="term" value="P:circadian rhythm"/>
    <property type="evidence" value="ECO:0007669"/>
    <property type="project" value="TreeGrafter"/>
</dbReference>
<sequence length="319" mass="36139">MSSSTCCSTRDSNTYECHWNSDHGFKCDLTVKANVPTRRKREFTPDELKDENYWMKRSRNNEAAKRSRERRRMEERLLEERALQLLRENEKLKAALSAMSYHGVGKETSYDTFMDYSPVRELAQDSYIRTVVDFPGANCTPHYALSSRCDFTSAYDSVPLPRMHSFPAASFPAVDNTLQRDRHLGFNALSNGNVPSSSYNNLPYAITQRKWGHGHAHPTMNIYSAPFSLNEMVPGYQCPAGTTPSCTTHARMNETYVAQRSFVTEPKDICKEMGTVKEAERASTSPLLPHKLRYKSSCYLKVHPGIVILAPMISAALSL</sequence>
<evidence type="ECO:0000259" key="6">
    <source>
        <dbReference type="PROSITE" id="PS50217"/>
    </source>
</evidence>
<dbReference type="EMBL" id="JAHKSW010000016">
    <property type="protein sequence ID" value="KAG7322236.1"/>
    <property type="molecule type" value="Genomic_DNA"/>
</dbReference>
<dbReference type="Pfam" id="PF07716">
    <property type="entry name" value="bZIP_2"/>
    <property type="match status" value="1"/>
</dbReference>
<evidence type="ECO:0000256" key="3">
    <source>
        <dbReference type="ARBA" id="ARBA00023125"/>
    </source>
</evidence>
<keyword evidence="5" id="KW-0539">Nucleus</keyword>
<proteinExistence type="inferred from homology"/>
<protein>
    <recommendedName>
        <fullName evidence="6">BZIP domain-containing protein</fullName>
    </recommendedName>
</protein>